<protein>
    <submittedName>
        <fullName evidence="2">Uncharacterized protein</fullName>
    </submittedName>
</protein>
<feature type="region of interest" description="Disordered" evidence="1">
    <location>
        <begin position="140"/>
        <end position="182"/>
    </location>
</feature>
<keyword evidence="3" id="KW-1185">Reference proteome</keyword>
<organism evidence="2 3">
    <name type="scientific">Durusdinium trenchii</name>
    <dbReference type="NCBI Taxonomy" id="1381693"/>
    <lineage>
        <taxon>Eukaryota</taxon>
        <taxon>Sar</taxon>
        <taxon>Alveolata</taxon>
        <taxon>Dinophyceae</taxon>
        <taxon>Suessiales</taxon>
        <taxon>Symbiodiniaceae</taxon>
        <taxon>Durusdinium</taxon>
    </lineage>
</organism>
<evidence type="ECO:0000256" key="1">
    <source>
        <dbReference type="SAM" id="MobiDB-lite"/>
    </source>
</evidence>
<evidence type="ECO:0000313" key="2">
    <source>
        <dbReference type="EMBL" id="CAK9018518.1"/>
    </source>
</evidence>
<accession>A0ABP0JVV1</accession>
<evidence type="ECO:0000313" key="3">
    <source>
        <dbReference type="Proteomes" id="UP001642484"/>
    </source>
</evidence>
<proteinExistence type="predicted"/>
<gene>
    <name evidence="2" type="ORF">CCMP2556_LOCUS13296</name>
</gene>
<feature type="compositionally biased region" description="Basic and acidic residues" evidence="1">
    <location>
        <begin position="16"/>
        <end position="31"/>
    </location>
</feature>
<sequence length="182" mass="19475">MDPTPTGSAPRIRKSTNIEDKHDRFLQDGKEVRGKVDASGQWVKLKSKHYLPVKVGNIQVLHVVDPKEPAAATLSPEVVPVPVEEDETNFWFTCCAGSAAVAEGNDLHVTPEDRGNYGTLDGSGDVLTPVVLSNGKVAHTFPQPPSSGTRSGAPKAVPNRAQAGVVDLPRHISNPIDPFSDR</sequence>
<reference evidence="2 3" key="1">
    <citation type="submission" date="2024-02" db="EMBL/GenBank/DDBJ databases">
        <authorList>
            <person name="Chen Y."/>
            <person name="Shah S."/>
            <person name="Dougan E. K."/>
            <person name="Thang M."/>
            <person name="Chan C."/>
        </authorList>
    </citation>
    <scope>NUCLEOTIDE SEQUENCE [LARGE SCALE GENOMIC DNA]</scope>
</reference>
<feature type="region of interest" description="Disordered" evidence="1">
    <location>
        <begin position="1"/>
        <end position="31"/>
    </location>
</feature>
<dbReference type="EMBL" id="CAXAMN010006668">
    <property type="protein sequence ID" value="CAK9018518.1"/>
    <property type="molecule type" value="Genomic_DNA"/>
</dbReference>
<comment type="caution">
    <text evidence="2">The sequence shown here is derived from an EMBL/GenBank/DDBJ whole genome shotgun (WGS) entry which is preliminary data.</text>
</comment>
<name>A0ABP0JVV1_9DINO</name>
<dbReference type="Proteomes" id="UP001642484">
    <property type="component" value="Unassembled WGS sequence"/>
</dbReference>